<dbReference type="InterPro" id="IPR011989">
    <property type="entry name" value="ARM-like"/>
</dbReference>
<dbReference type="GO" id="GO:0005829">
    <property type="term" value="C:cytosol"/>
    <property type="evidence" value="ECO:0007669"/>
    <property type="project" value="TreeGrafter"/>
</dbReference>
<dbReference type="PANTHER" id="PTHR21467">
    <property type="entry name" value="PROTEIN PHOSPHATASE 4 REGULATORY SUBUNIT 4 PPP4R4"/>
    <property type="match status" value="1"/>
</dbReference>
<feature type="compositionally biased region" description="Polar residues" evidence="1">
    <location>
        <begin position="1005"/>
        <end position="1023"/>
    </location>
</feature>
<feature type="compositionally biased region" description="Basic and acidic residues" evidence="1">
    <location>
        <begin position="1037"/>
        <end position="1049"/>
    </location>
</feature>
<accession>A0A7R8HCT0</accession>
<feature type="region of interest" description="Disordered" evidence="1">
    <location>
        <begin position="829"/>
        <end position="853"/>
    </location>
</feature>
<organism evidence="2 3">
    <name type="scientific">Lepeophtheirus salmonis</name>
    <name type="common">Salmon louse</name>
    <name type="synonym">Caligus salmonis</name>
    <dbReference type="NCBI Taxonomy" id="72036"/>
    <lineage>
        <taxon>Eukaryota</taxon>
        <taxon>Metazoa</taxon>
        <taxon>Ecdysozoa</taxon>
        <taxon>Arthropoda</taxon>
        <taxon>Crustacea</taxon>
        <taxon>Multicrustacea</taxon>
        <taxon>Hexanauplia</taxon>
        <taxon>Copepoda</taxon>
        <taxon>Siphonostomatoida</taxon>
        <taxon>Caligidae</taxon>
        <taxon>Lepeophtheirus</taxon>
    </lineage>
</organism>
<reference evidence="2" key="1">
    <citation type="submission" date="2021-02" db="EMBL/GenBank/DDBJ databases">
        <authorList>
            <person name="Bekaert M."/>
        </authorList>
    </citation>
    <scope>NUCLEOTIDE SEQUENCE</scope>
    <source>
        <strain evidence="2">IoA-00</strain>
    </source>
</reference>
<dbReference type="InterPro" id="IPR021133">
    <property type="entry name" value="HEAT_type_2"/>
</dbReference>
<dbReference type="PROSITE" id="PS50077">
    <property type="entry name" value="HEAT_REPEAT"/>
    <property type="match status" value="2"/>
</dbReference>
<feature type="region of interest" description="Disordered" evidence="1">
    <location>
        <begin position="1037"/>
        <end position="1145"/>
    </location>
</feature>
<feature type="compositionally biased region" description="Polar residues" evidence="1">
    <location>
        <begin position="1107"/>
        <end position="1128"/>
    </location>
</feature>
<dbReference type="Proteomes" id="UP000675881">
    <property type="component" value="Chromosome 8"/>
</dbReference>
<proteinExistence type="predicted"/>
<dbReference type="SUPFAM" id="SSF48371">
    <property type="entry name" value="ARM repeat"/>
    <property type="match status" value="1"/>
</dbReference>
<feature type="compositionally biased region" description="Polar residues" evidence="1">
    <location>
        <begin position="1062"/>
        <end position="1077"/>
    </location>
</feature>
<name>A0A7R8HCT0_LEPSM</name>
<dbReference type="GO" id="GO:0008287">
    <property type="term" value="C:protein serine/threonine phosphatase complex"/>
    <property type="evidence" value="ECO:0007669"/>
    <property type="project" value="TreeGrafter"/>
</dbReference>
<feature type="region of interest" description="Disordered" evidence="1">
    <location>
        <begin position="771"/>
        <end position="807"/>
    </location>
</feature>
<dbReference type="PANTHER" id="PTHR21467:SF0">
    <property type="entry name" value="SERINE_THREONINE-PROTEIN PHOSPHATASE 4 REGULATORY SUBUNIT 4"/>
    <property type="match status" value="1"/>
</dbReference>
<dbReference type="InterPro" id="IPR016024">
    <property type="entry name" value="ARM-type_fold"/>
</dbReference>
<gene>
    <name evidence="2" type="ORF">LSAA_13951</name>
</gene>
<feature type="region of interest" description="Disordered" evidence="1">
    <location>
        <begin position="894"/>
        <end position="1024"/>
    </location>
</feature>
<dbReference type="AlphaFoldDB" id="A0A7R8HCT0"/>
<dbReference type="InterPro" id="IPR039918">
    <property type="entry name" value="PPP4R4"/>
</dbReference>
<dbReference type="OrthoDB" id="340346at2759"/>
<feature type="compositionally biased region" description="Low complexity" evidence="1">
    <location>
        <begin position="894"/>
        <end position="906"/>
    </location>
</feature>
<keyword evidence="3" id="KW-1185">Reference proteome</keyword>
<dbReference type="EMBL" id="HG994587">
    <property type="protein sequence ID" value="CAF3016554.1"/>
    <property type="molecule type" value="Genomic_DNA"/>
</dbReference>
<feature type="compositionally biased region" description="Polar residues" evidence="1">
    <location>
        <begin position="783"/>
        <end position="793"/>
    </location>
</feature>
<sequence length="1145" mass="126608">MIPGVPESSAGLIYYHQDGISGPPPPPSASSSFTQTFLRGILASIDSKDPVVAHAWLETLLDAIDLLPPEVVKREVVPIAVSKAQIGEPVFGRQASCRLLGKIAVKLDGPSARTHVLPTVLSLGQDGDPEVRFTLCRHLPLVAKGVGLEATKDAILPQIVELSVDESSHVRVAALDTVVHLLPLLDDASKGAVIVPLIVKVSERARATEENPLLPNLAHVFGRLLHGLQPHFHPDQRNWGLDFYKSICQSGLGPSAAAGISTSRLGSKGTMPDIVPASEDKIIMHGRDTNPTVRGAVARSIHELAPLLGARFATLESQLCTLFADGSLLTLEAMEKISSSLLHCESIIAKTRNWRLHADCLEKFSCLANCISPTTILNKFVPTLFERIHTTRTLPCKVAACRTLLVFLRFTVRSEDRKFILFRMKEELCHGKSCSSRMLFFKNMIRLHHDPIPNVRLKLCSLLPKLKALISLPSDGEFLLALEDSVKKLLLVERDRDVLYTLQTVIQDLDRTETGVDGISSGNLEEDRDNDRKLREERLISNMEEQIIKMHNDYIIDDSKFNYHYSHNGTIRKRSESVPRDILLSLLRKQREVLQESIIQEIVVVTLLQMDVILKVHFYSASLENLDPSAKEFLVDAVRDDDSYPKFLMSNSYEPLPIGIRRAETPISTVSSLVVDINSTSPESSLRRSSPKNPILESKLRPPSKLKPPTTSTPNVSSSPITSTSSIIDMSSVSALAQNTLSRIPYSKLVSSTDRIQGSIERLAEKWESKRRNLTTSTNTLSPSVEPNVNNESPKSKSLIVESSPKTTMIPSKRNSLFVANKQKMRLSLTDVTSKPSSTNIKSIQKQRKKSPEKVVEEDMVTYVPPLTTSTCTTSQKAKLVTATNLIVKPLSSTTTVSTTSNTNTTASHQRSLPVPSLKYNNASNNNSPLKRGTHYHQPQSLRSKSIPPPSPITKNSSIPHYSTSNTGMSTSNNTANTVMNNNINATTTYVPKFSRVPPPKYRNPPTTTMNRRPLSQQESSPTIRAYNQLECILDRSDDYSPQYRKESRSPSPITPKESRLKVQTSVSNSLRYSSTDIPRRNNIDSRQLQQQQSFVNRRKSAHYPMSNGNYPLTSTNTSGLKSKSSQGLPAPGFSRLPVGSYGPK</sequence>
<feature type="compositionally biased region" description="Low complexity" evidence="1">
    <location>
        <begin position="953"/>
        <end position="989"/>
    </location>
</feature>
<evidence type="ECO:0000313" key="3">
    <source>
        <dbReference type="Proteomes" id="UP000675881"/>
    </source>
</evidence>
<protein>
    <submittedName>
        <fullName evidence="2">PPP4R4</fullName>
    </submittedName>
</protein>
<feature type="compositionally biased region" description="Polar residues" evidence="1">
    <location>
        <begin position="919"/>
        <end position="929"/>
    </location>
</feature>
<feature type="compositionally biased region" description="Polar residues" evidence="1">
    <location>
        <begin position="1085"/>
        <end position="1096"/>
    </location>
</feature>
<dbReference type="GO" id="GO:0019888">
    <property type="term" value="F:protein phosphatase regulator activity"/>
    <property type="evidence" value="ECO:0007669"/>
    <property type="project" value="TreeGrafter"/>
</dbReference>
<dbReference type="Gene3D" id="1.25.10.10">
    <property type="entry name" value="Leucine-rich Repeat Variant"/>
    <property type="match status" value="1"/>
</dbReference>
<feature type="region of interest" description="Disordered" evidence="1">
    <location>
        <begin position="681"/>
        <end position="723"/>
    </location>
</feature>
<evidence type="ECO:0000256" key="1">
    <source>
        <dbReference type="SAM" id="MobiDB-lite"/>
    </source>
</evidence>
<feature type="compositionally biased region" description="Polar residues" evidence="1">
    <location>
        <begin position="830"/>
        <end position="844"/>
    </location>
</feature>
<feature type="compositionally biased region" description="Low complexity" evidence="1">
    <location>
        <begin position="701"/>
        <end position="723"/>
    </location>
</feature>
<evidence type="ECO:0000313" key="2">
    <source>
        <dbReference type="EMBL" id="CAF3016554.1"/>
    </source>
</evidence>